<dbReference type="PROSITE" id="PS50937">
    <property type="entry name" value="HTH_MERR_2"/>
    <property type="match status" value="1"/>
</dbReference>
<dbReference type="SMART" id="SM00422">
    <property type="entry name" value="HTH_MERR"/>
    <property type="match status" value="1"/>
</dbReference>
<organism evidence="5 6">
    <name type="scientific">Pseudomonas mandelii JR-1</name>
    <dbReference type="NCBI Taxonomy" id="1147786"/>
    <lineage>
        <taxon>Bacteria</taxon>
        <taxon>Pseudomonadati</taxon>
        <taxon>Pseudomonadota</taxon>
        <taxon>Gammaproteobacteria</taxon>
        <taxon>Pseudomonadales</taxon>
        <taxon>Pseudomonadaceae</taxon>
        <taxon>Pseudomonas</taxon>
    </lineage>
</organism>
<dbReference type="EMBL" id="CP005960">
    <property type="protein sequence ID" value="AHZ69585.1"/>
    <property type="molecule type" value="Genomic_DNA"/>
</dbReference>
<protein>
    <submittedName>
        <fullName evidence="5">MerR family transcriptional regulator</fullName>
    </submittedName>
</protein>
<dbReference type="InterPro" id="IPR000551">
    <property type="entry name" value="MerR-type_HTH_dom"/>
</dbReference>
<dbReference type="AlphaFoldDB" id="A0A024EAH0"/>
<dbReference type="GO" id="GO:0003700">
    <property type="term" value="F:DNA-binding transcription factor activity"/>
    <property type="evidence" value="ECO:0007669"/>
    <property type="project" value="InterPro"/>
</dbReference>
<dbReference type="PANTHER" id="PTHR30204:SF67">
    <property type="entry name" value="HTH-TYPE TRANSCRIPTIONAL REGULATOR MLRA-RELATED"/>
    <property type="match status" value="1"/>
</dbReference>
<dbReference type="InterPro" id="IPR047057">
    <property type="entry name" value="MerR_fam"/>
</dbReference>
<evidence type="ECO:0000313" key="5">
    <source>
        <dbReference type="EMBL" id="AHZ69585.1"/>
    </source>
</evidence>
<dbReference type="CDD" id="cd01104">
    <property type="entry name" value="HTH_MlrA-CarA"/>
    <property type="match status" value="1"/>
</dbReference>
<dbReference type="InterPro" id="IPR009061">
    <property type="entry name" value="DNA-bd_dom_put_sf"/>
</dbReference>
<keyword evidence="3" id="KW-0804">Transcription</keyword>
<dbReference type="HOGENOM" id="CLU_045945_3_1_6"/>
<dbReference type="Gene3D" id="1.10.1660.10">
    <property type="match status" value="1"/>
</dbReference>
<sequence length="368" mass="41295">MMGCVLRQARIIPDSDGYASDIRRLSVLNKHGVEELEWDPILRADFNCHMPVLTEGVPDLQRGAALEQEELFPIREVARLTGINPVTLRAWERRYGLIQPTRTESGHRLYSMADIEKVRSILGWIDRGVAVSKVGKILAKTEPLKALAKIIPDELVQADYAQWQQEVQVAVTAFDEVKLEQVYGQIFSSYPLTVVFQDILMPIWKLMLQRHHAFGQTSEWLFLDGFLRSRVLQRMLLVRVMQPRRVIVCALADQAHELEVLVTALYLSSVDSAIQLLAIGQPFDELTLVCERIKPTALVLVSNHAPAPELPRRLNRLALSLDCQLLLAGDASDLAQDSLAGSSIGCLGNEGMVMRQRLKQFLAGNLDT</sequence>
<gene>
    <name evidence="5" type="ORF">OU5_2506</name>
</gene>
<evidence type="ECO:0000313" key="6">
    <source>
        <dbReference type="Proteomes" id="UP000026913"/>
    </source>
</evidence>
<dbReference type="PANTHER" id="PTHR30204">
    <property type="entry name" value="REDOX-CYCLING DRUG-SENSING TRANSCRIPTIONAL ACTIVATOR SOXR"/>
    <property type="match status" value="1"/>
</dbReference>
<keyword evidence="2" id="KW-0238">DNA-binding</keyword>
<dbReference type="Pfam" id="PF13411">
    <property type="entry name" value="MerR_1"/>
    <property type="match status" value="1"/>
</dbReference>
<evidence type="ECO:0000256" key="3">
    <source>
        <dbReference type="ARBA" id="ARBA00023163"/>
    </source>
</evidence>
<evidence type="ECO:0000259" key="4">
    <source>
        <dbReference type="PROSITE" id="PS50937"/>
    </source>
</evidence>
<dbReference type="Proteomes" id="UP000026913">
    <property type="component" value="Chromosome"/>
</dbReference>
<keyword evidence="1" id="KW-0805">Transcription regulation</keyword>
<feature type="domain" description="HTH merR-type" evidence="4">
    <location>
        <begin position="71"/>
        <end position="140"/>
    </location>
</feature>
<dbReference type="KEGG" id="pman:OU5_2506"/>
<dbReference type="GO" id="GO:0003677">
    <property type="term" value="F:DNA binding"/>
    <property type="evidence" value="ECO:0007669"/>
    <property type="project" value="UniProtKB-KW"/>
</dbReference>
<accession>A0A024EAH0</accession>
<evidence type="ECO:0000256" key="1">
    <source>
        <dbReference type="ARBA" id="ARBA00023015"/>
    </source>
</evidence>
<evidence type="ECO:0000256" key="2">
    <source>
        <dbReference type="ARBA" id="ARBA00023125"/>
    </source>
</evidence>
<dbReference type="SUPFAM" id="SSF46955">
    <property type="entry name" value="Putative DNA-binding domain"/>
    <property type="match status" value="1"/>
</dbReference>
<name>A0A024EAH0_9PSED</name>
<proteinExistence type="predicted"/>
<reference evidence="5 6" key="1">
    <citation type="journal article" date="2012" name="J. Bacteriol.">
        <title>Genome sequence of cold-adapted Pseudomonas mandelii strain JR-1.</title>
        <authorList>
            <person name="Jang S.H."/>
            <person name="Kim J."/>
            <person name="Kim J."/>
            <person name="Hong S."/>
            <person name="Lee C."/>
        </authorList>
    </citation>
    <scope>NUCLEOTIDE SEQUENCE [LARGE SCALE GENOMIC DNA]</scope>
    <source>
        <strain evidence="5 6">JR-1</strain>
    </source>
</reference>